<keyword evidence="1" id="KW-1133">Transmembrane helix</keyword>
<evidence type="ECO:0000313" key="2">
    <source>
        <dbReference type="EMBL" id="QIG81078.1"/>
    </source>
</evidence>
<keyword evidence="1" id="KW-0812">Transmembrane</keyword>
<evidence type="ECO:0000313" key="3">
    <source>
        <dbReference type="Proteomes" id="UP000501568"/>
    </source>
</evidence>
<feature type="transmembrane region" description="Helical" evidence="1">
    <location>
        <begin position="505"/>
        <end position="525"/>
    </location>
</feature>
<gene>
    <name evidence="2" type="ORF">G5C33_15665</name>
</gene>
<accession>A0A6G6Y8N7</accession>
<organism evidence="2 3">
    <name type="scientific">Stakelama tenebrarum</name>
    <dbReference type="NCBI Taxonomy" id="2711215"/>
    <lineage>
        <taxon>Bacteria</taxon>
        <taxon>Pseudomonadati</taxon>
        <taxon>Pseudomonadota</taxon>
        <taxon>Alphaproteobacteria</taxon>
        <taxon>Sphingomonadales</taxon>
        <taxon>Sphingomonadaceae</taxon>
        <taxon>Stakelama</taxon>
    </lineage>
</organism>
<sequence length="547" mass="60611">MTGAKKSPLPQPRDKPARAHAILLRMGEWRLRHPRRMLAAMTLILLLPALLYLGLAWIMTAPGEAGGLPTSSITLIAPDDPSRRDLQRDVNQATPAERERIATLSFVLHPFPYMMPLQSGMIPSGENLQGSDTGARTKSYVGIGRLFQRSGCADDAKQITAGRVTDAAALKRAEEMLIPLQAGSDGVNLARYFYYSGLLQLCNNDMRQAYNAFKTARATLEKVDSSPDPNSTVGQYRYVSAAGERLAAAQIDATLPTLPDVPGVFGSRLCPESQFSDGCALFHWPKRRTALVELHTFLLDPHASATSYRDALADAGNGYGTLSARNFANTVVAHAKAGDYENVASLLNQTSSIASDRDCDALGRIANIGWITGKLDQSSDNFTCSRGGLPTNDGTLGTDFKRIEVWEQVHRYRAALRVGNFQELIAWMHAIDKQSPDERAFLERVRTELLARLSKRLLAQAEQLRKKGSGEKTRTDLLKLLRLEAFPFATRMSAAIALSWGPVEYTYWVPAVLTLLLLILLRLFWDFLAGYRLMFTQRHYQERQSHS</sequence>
<dbReference type="Proteomes" id="UP000501568">
    <property type="component" value="Chromosome"/>
</dbReference>
<dbReference type="AlphaFoldDB" id="A0A6G6Y8N7"/>
<proteinExistence type="predicted"/>
<name>A0A6G6Y8N7_9SPHN</name>
<protein>
    <submittedName>
        <fullName evidence="2">Uncharacterized protein</fullName>
    </submittedName>
</protein>
<evidence type="ECO:0000256" key="1">
    <source>
        <dbReference type="SAM" id="Phobius"/>
    </source>
</evidence>
<keyword evidence="3" id="KW-1185">Reference proteome</keyword>
<dbReference type="EMBL" id="CP049109">
    <property type="protein sequence ID" value="QIG81078.1"/>
    <property type="molecule type" value="Genomic_DNA"/>
</dbReference>
<feature type="transmembrane region" description="Helical" evidence="1">
    <location>
        <begin position="38"/>
        <end position="59"/>
    </location>
</feature>
<keyword evidence="1" id="KW-0472">Membrane</keyword>
<reference evidence="2 3" key="1">
    <citation type="submission" date="2020-02" db="EMBL/GenBank/DDBJ databases">
        <authorList>
            <person name="Zheng R.K."/>
            <person name="Sun C.M."/>
        </authorList>
    </citation>
    <scope>NUCLEOTIDE SEQUENCE [LARGE SCALE GENOMIC DNA]</scope>
    <source>
        <strain evidence="3">zrk23</strain>
    </source>
</reference>
<dbReference type="RefSeq" id="WP_165328005.1">
    <property type="nucleotide sequence ID" value="NZ_CP049109.1"/>
</dbReference>
<dbReference type="KEGG" id="spzr:G5C33_15665"/>